<name>A0ACC1CIH2_9NEOP</name>
<proteinExistence type="predicted"/>
<sequence length="486" mass="55749">MDLIVILYLLTCLQNNISATHMKKLAKTFWSEKCTKNSYVLNDCNWCKCNERYEYECKARVCSFVDMFGHFNDAIRDIDVGMEGRGVWRTSQTACEPGVRYKRHELMCICTEEGNWPNPICRDNLRFLHQIEITDKTKPSKKHKCAPTKLHLIGCNVCYCPSSGHIDPEMCTKHTCQEDDPIFDRDISSANKMGIAEEVYAQCKQNDRYKLGCQNCVCLRNNRLLCGNCTHEEEATNRNSKKQSMCSGRKINKIFKKECNLCYCREDGVIHCSVRKCLNKNNKKLKRQLTVAKADYTLVRSPFYNQDCEIGTQYKRDCNTCYCFEHDGIKIFSCTMKRCANTVTDLNANCIANTVYEMSCQICHCYIDNNIKFQACRINEQCESKKAIKQMRSNSLKTLHGYCEPFHVYKDDCNSCKCQEDGKSVLCTADLCNKVNKSVSVEIIPVKKDLGTCPKGYSYKIDCNVCFCLNNGNAICTTNNCKTLLN</sequence>
<protein>
    <submittedName>
        <fullName evidence="1">Uncharacterized protein</fullName>
    </submittedName>
</protein>
<keyword evidence="2" id="KW-1185">Reference proteome</keyword>
<dbReference type="EMBL" id="CM034410">
    <property type="protein sequence ID" value="KAJ0171383.1"/>
    <property type="molecule type" value="Genomic_DNA"/>
</dbReference>
<dbReference type="Proteomes" id="UP000824533">
    <property type="component" value="Linkage Group LG24"/>
</dbReference>
<gene>
    <name evidence="1" type="ORF">K1T71_012933</name>
</gene>
<comment type="caution">
    <text evidence="1">The sequence shown here is derived from an EMBL/GenBank/DDBJ whole genome shotgun (WGS) entry which is preliminary data.</text>
</comment>
<evidence type="ECO:0000313" key="2">
    <source>
        <dbReference type="Proteomes" id="UP000824533"/>
    </source>
</evidence>
<reference evidence="1 2" key="1">
    <citation type="journal article" date="2021" name="Front. Genet.">
        <title>Chromosome-Level Genome Assembly Reveals Significant Gene Expansion in the Toll and IMD Signaling Pathways of Dendrolimus kikuchii.</title>
        <authorList>
            <person name="Zhou J."/>
            <person name="Wu P."/>
            <person name="Xiong Z."/>
            <person name="Liu N."/>
            <person name="Zhao N."/>
            <person name="Ji M."/>
            <person name="Qiu Y."/>
            <person name="Yang B."/>
        </authorList>
    </citation>
    <scope>NUCLEOTIDE SEQUENCE [LARGE SCALE GENOMIC DNA]</scope>
    <source>
        <strain evidence="1">Ann1</strain>
    </source>
</reference>
<organism evidence="1 2">
    <name type="scientific">Dendrolimus kikuchii</name>
    <dbReference type="NCBI Taxonomy" id="765133"/>
    <lineage>
        <taxon>Eukaryota</taxon>
        <taxon>Metazoa</taxon>
        <taxon>Ecdysozoa</taxon>
        <taxon>Arthropoda</taxon>
        <taxon>Hexapoda</taxon>
        <taxon>Insecta</taxon>
        <taxon>Pterygota</taxon>
        <taxon>Neoptera</taxon>
        <taxon>Endopterygota</taxon>
        <taxon>Lepidoptera</taxon>
        <taxon>Glossata</taxon>
        <taxon>Ditrysia</taxon>
        <taxon>Bombycoidea</taxon>
        <taxon>Lasiocampidae</taxon>
        <taxon>Dendrolimus</taxon>
    </lineage>
</organism>
<accession>A0ACC1CIH2</accession>
<evidence type="ECO:0000313" key="1">
    <source>
        <dbReference type="EMBL" id="KAJ0171383.1"/>
    </source>
</evidence>